<dbReference type="HOGENOM" id="CLU_687063_0_0_1"/>
<dbReference type="STRING" id="1116229.S3CN73"/>
<organism evidence="2 3">
    <name type="scientific">Glarea lozoyensis (strain ATCC 20868 / MF5171)</name>
    <dbReference type="NCBI Taxonomy" id="1116229"/>
    <lineage>
        <taxon>Eukaryota</taxon>
        <taxon>Fungi</taxon>
        <taxon>Dikarya</taxon>
        <taxon>Ascomycota</taxon>
        <taxon>Pezizomycotina</taxon>
        <taxon>Leotiomycetes</taxon>
        <taxon>Helotiales</taxon>
        <taxon>Helotiaceae</taxon>
        <taxon>Glarea</taxon>
    </lineage>
</organism>
<evidence type="ECO:0000313" key="2">
    <source>
        <dbReference type="EMBL" id="EPE27922.1"/>
    </source>
</evidence>
<dbReference type="GeneID" id="19463768"/>
<dbReference type="AlphaFoldDB" id="S3CN73"/>
<dbReference type="KEGG" id="glz:GLAREA_04713"/>
<accession>S3CN73</accession>
<keyword evidence="3" id="KW-1185">Reference proteome</keyword>
<proteinExistence type="predicted"/>
<protein>
    <submittedName>
        <fullName evidence="2">F-box protein</fullName>
    </submittedName>
</protein>
<dbReference type="EMBL" id="KE145369">
    <property type="protein sequence ID" value="EPE27922.1"/>
    <property type="molecule type" value="Genomic_DNA"/>
</dbReference>
<dbReference type="RefSeq" id="XP_008085281.1">
    <property type="nucleotide sequence ID" value="XM_008087090.1"/>
</dbReference>
<name>S3CN73_GLAL2</name>
<reference evidence="2 3" key="1">
    <citation type="journal article" date="2013" name="BMC Genomics">
        <title>Genomics-driven discovery of the pneumocandin biosynthetic gene cluster in the fungus Glarea lozoyensis.</title>
        <authorList>
            <person name="Chen L."/>
            <person name="Yue Q."/>
            <person name="Zhang X."/>
            <person name="Xiang M."/>
            <person name="Wang C."/>
            <person name="Li S."/>
            <person name="Che Y."/>
            <person name="Ortiz-Lopez F.J."/>
            <person name="Bills G.F."/>
            <person name="Liu X."/>
            <person name="An Z."/>
        </authorList>
    </citation>
    <scope>NUCLEOTIDE SEQUENCE [LARGE SCALE GENOMIC DNA]</scope>
    <source>
        <strain evidence="3">ATCC 20868 / MF5171</strain>
    </source>
</reference>
<evidence type="ECO:0000259" key="1">
    <source>
        <dbReference type="PROSITE" id="PS50181"/>
    </source>
</evidence>
<feature type="domain" description="F-box" evidence="1">
    <location>
        <begin position="1"/>
        <end position="47"/>
    </location>
</feature>
<dbReference type="InterPro" id="IPR001810">
    <property type="entry name" value="F-box_dom"/>
</dbReference>
<gene>
    <name evidence="2" type="ORF">GLAREA_04713</name>
</gene>
<evidence type="ECO:0000313" key="3">
    <source>
        <dbReference type="Proteomes" id="UP000016922"/>
    </source>
</evidence>
<sequence>MKLLDLPLQILSLVVHSTDPIDFQALALSCRGLYEAAKNHIKDYNRLKCKFRHFTFDDKSLEPAAGGDSIYTSLQLIARIAGNPTVAQHIQNAHLQGGAFQLPLRDQSFAAMDASRNDLNILSLLERSKYLKASGLDAQDALDLMVPEILKYEPRWPTGLFATMVLLTLLPNVVDRIVDAEWTQLNQVDDHCFCSCTRSWSRLLHEIVKQANDDSQPLAGLSKLQSISPGGVSLQNGDGCVDKFTPLLRVQTLQSFKVGREEQVAMGEKDQLTQRDCPTISHLGNVLPASIQHLCLMEEKVLNGQTPILNALFHDASSEFPPTLSHLHTIIIRNTQWTSELLENGRYEPATAYRPWCWNEKTDPNKEFVPEPWAVELATLGDRIGVLFEQTEPAVPDFLLD</sequence>
<dbReference type="Proteomes" id="UP000016922">
    <property type="component" value="Unassembled WGS sequence"/>
</dbReference>
<dbReference type="PROSITE" id="PS50181">
    <property type="entry name" value="FBOX"/>
    <property type="match status" value="1"/>
</dbReference>
<dbReference type="OrthoDB" id="5421601at2759"/>